<dbReference type="InterPro" id="IPR000715">
    <property type="entry name" value="Glycosyl_transferase_4"/>
</dbReference>
<evidence type="ECO:0000256" key="1">
    <source>
        <dbReference type="ARBA" id="ARBA00004651"/>
    </source>
</evidence>
<evidence type="ECO:0000256" key="7">
    <source>
        <dbReference type="SAM" id="Phobius"/>
    </source>
</evidence>
<gene>
    <name evidence="8" type="ORF">ACERK3_10475</name>
</gene>
<proteinExistence type="predicted"/>
<keyword evidence="4 7" id="KW-0812">Transmembrane</keyword>
<protein>
    <submittedName>
        <fullName evidence="8">Glycosyltransferase family 4 protein</fullName>
    </submittedName>
</protein>
<comment type="subcellular location">
    <subcellularLocation>
        <location evidence="1">Cell membrane</location>
        <topology evidence="1">Multi-pass membrane protein</topology>
    </subcellularLocation>
</comment>
<name>A0ABV4U799_9BACT</name>
<comment type="caution">
    <text evidence="8">The sequence shown here is derived from an EMBL/GenBank/DDBJ whole genome shotgun (WGS) entry which is preliminary data.</text>
</comment>
<dbReference type="RefSeq" id="WP_425345648.1">
    <property type="nucleotide sequence ID" value="NZ_JBGUBD010000005.1"/>
</dbReference>
<evidence type="ECO:0000256" key="4">
    <source>
        <dbReference type="ARBA" id="ARBA00022692"/>
    </source>
</evidence>
<feature type="transmembrane region" description="Helical" evidence="7">
    <location>
        <begin position="51"/>
        <end position="75"/>
    </location>
</feature>
<dbReference type="Proteomes" id="UP001575105">
    <property type="component" value="Unassembled WGS sequence"/>
</dbReference>
<feature type="transmembrane region" description="Helical" evidence="7">
    <location>
        <begin position="6"/>
        <end position="26"/>
    </location>
</feature>
<keyword evidence="2" id="KW-1003">Cell membrane</keyword>
<dbReference type="PANTHER" id="PTHR22926">
    <property type="entry name" value="PHOSPHO-N-ACETYLMURAMOYL-PENTAPEPTIDE-TRANSFERASE"/>
    <property type="match status" value="1"/>
</dbReference>
<evidence type="ECO:0000256" key="2">
    <source>
        <dbReference type="ARBA" id="ARBA00022475"/>
    </source>
</evidence>
<dbReference type="CDD" id="cd06853">
    <property type="entry name" value="GT_WecA_like"/>
    <property type="match status" value="1"/>
</dbReference>
<feature type="transmembrane region" description="Helical" evidence="7">
    <location>
        <begin position="209"/>
        <end position="226"/>
    </location>
</feature>
<evidence type="ECO:0000313" key="9">
    <source>
        <dbReference type="Proteomes" id="UP001575105"/>
    </source>
</evidence>
<evidence type="ECO:0000256" key="3">
    <source>
        <dbReference type="ARBA" id="ARBA00022679"/>
    </source>
</evidence>
<feature type="transmembrane region" description="Helical" evidence="7">
    <location>
        <begin position="269"/>
        <end position="293"/>
    </location>
</feature>
<dbReference type="PANTHER" id="PTHR22926:SF3">
    <property type="entry name" value="UNDECAPRENYL-PHOSPHATE ALPHA-N-ACETYLGLUCOSAMINYL 1-PHOSPHATE TRANSFERASE"/>
    <property type="match status" value="1"/>
</dbReference>
<keyword evidence="3" id="KW-0808">Transferase</keyword>
<evidence type="ECO:0000313" key="8">
    <source>
        <dbReference type="EMBL" id="MFA9478722.1"/>
    </source>
</evidence>
<feature type="transmembrane region" description="Helical" evidence="7">
    <location>
        <begin position="153"/>
        <end position="173"/>
    </location>
</feature>
<accession>A0ABV4U799</accession>
<dbReference type="EMBL" id="JBGUBD010000005">
    <property type="protein sequence ID" value="MFA9478722.1"/>
    <property type="molecule type" value="Genomic_DNA"/>
</dbReference>
<feature type="transmembrane region" description="Helical" evidence="7">
    <location>
        <begin position="347"/>
        <end position="366"/>
    </location>
</feature>
<feature type="transmembrane region" description="Helical" evidence="7">
    <location>
        <begin position="323"/>
        <end position="341"/>
    </location>
</feature>
<keyword evidence="9" id="KW-1185">Reference proteome</keyword>
<keyword evidence="6 7" id="KW-0472">Membrane</keyword>
<evidence type="ECO:0000256" key="6">
    <source>
        <dbReference type="ARBA" id="ARBA00023136"/>
    </source>
</evidence>
<feature type="transmembrane region" description="Helical" evidence="7">
    <location>
        <begin position="185"/>
        <end position="203"/>
    </location>
</feature>
<feature type="transmembrane region" description="Helical" evidence="7">
    <location>
        <begin position="95"/>
        <end position="116"/>
    </location>
</feature>
<reference evidence="8 9" key="1">
    <citation type="submission" date="2024-08" db="EMBL/GenBank/DDBJ databases">
        <title>Whole-genome sequencing of halo(alkali)philic microorganisms from hypersaline lakes.</title>
        <authorList>
            <person name="Sorokin D.Y."/>
            <person name="Merkel A.Y."/>
            <person name="Messina E."/>
            <person name="Yakimov M."/>
        </authorList>
    </citation>
    <scope>NUCLEOTIDE SEQUENCE [LARGE SCALE GENOMIC DNA]</scope>
    <source>
        <strain evidence="8 9">AB-hyl4</strain>
    </source>
</reference>
<organism evidence="8 9">
    <name type="scientific">Natronomicrosphaera hydrolytica</name>
    <dbReference type="NCBI Taxonomy" id="3242702"/>
    <lineage>
        <taxon>Bacteria</taxon>
        <taxon>Pseudomonadati</taxon>
        <taxon>Planctomycetota</taxon>
        <taxon>Phycisphaerae</taxon>
        <taxon>Phycisphaerales</taxon>
        <taxon>Phycisphaeraceae</taxon>
        <taxon>Natronomicrosphaera</taxon>
    </lineage>
</organism>
<feature type="transmembrane region" description="Helical" evidence="7">
    <location>
        <begin position="238"/>
        <end position="257"/>
    </location>
</feature>
<feature type="transmembrane region" description="Helical" evidence="7">
    <location>
        <begin position="128"/>
        <end position="147"/>
    </location>
</feature>
<evidence type="ECO:0000256" key="5">
    <source>
        <dbReference type="ARBA" id="ARBA00022989"/>
    </source>
</evidence>
<keyword evidence="5 7" id="KW-1133">Transmembrane helix</keyword>
<sequence length="377" mass="39780">MIVLSLSLALVAFLISLPLTGLLVWVSRRRGWLDAVGAEGHKLHVQPTPNVGGVAIFTAVAMPMALAMLAVWLVPDAQWQRFAPDISIHLPGLRAMTAVGGGVLTGMALLHLVGLLDDRRSLGPMIKLTAQTAVALGLVVLADMRVLTLLDVYGVPGTALSIVLATTWIVVIVNAFNFLDNMDGLSAGVAAIIAALYLVATIIGGQWFVAGLAALLLGALVGFLVWNFPPAKIFMGDAGSLVVGLTLAVISIRTTYFDTDTLQPEAGRAWYGLLMPLVVMAVPLYDFVSVTVVRVAQGRSPFVGDHSHFSHRLVKLGLSRRRAVGVIWLCTLATALGGVMLGSLATWQVLLVAAQVAAVLALLAVLEHGTAKRRGEV</sequence>
<dbReference type="Pfam" id="PF00953">
    <property type="entry name" value="Glycos_transf_4"/>
    <property type="match status" value="1"/>
</dbReference>